<dbReference type="PROSITE" id="PS51450">
    <property type="entry name" value="LRR"/>
    <property type="match status" value="1"/>
</dbReference>
<name>A0A366K7Z4_9BIFI</name>
<dbReference type="Proteomes" id="UP000252530">
    <property type="component" value="Unassembled WGS sequence"/>
</dbReference>
<dbReference type="EMBL" id="PDCG01000003">
    <property type="protein sequence ID" value="RBP97789.1"/>
    <property type="molecule type" value="Genomic_DNA"/>
</dbReference>
<sequence>MTPLGTGSLTKLAKLWLDHNRITNLNPLGNMGYYVHTDPLLPSLSYFDASGQQITMPDLRIDLSQPVILGPATWKYDYGNYTTEFVTPSSGTTPNTLVGGTARGGIAPAPSPLIPGTIWKNQDGNPYRYEQIMWPMDTVMGQDLAIPAGAGTMNWPRREAGTYTFGFRSQGTGAGITPAGGWGSMIFSGTITQNVYKYKVTYAPGNGQAS</sequence>
<organism evidence="1 2">
    <name type="scientific">Bifidobacterium aemilianum</name>
    <dbReference type="NCBI Taxonomy" id="2493120"/>
    <lineage>
        <taxon>Bacteria</taxon>
        <taxon>Bacillati</taxon>
        <taxon>Actinomycetota</taxon>
        <taxon>Actinomycetes</taxon>
        <taxon>Bifidobacteriales</taxon>
        <taxon>Bifidobacteriaceae</taxon>
        <taxon>Bifidobacterium</taxon>
    </lineage>
</organism>
<comment type="caution">
    <text evidence="1">The sequence shown here is derived from an EMBL/GenBank/DDBJ whole genome shotgun (WGS) entry which is preliminary data.</text>
</comment>
<evidence type="ECO:0000313" key="1">
    <source>
        <dbReference type="EMBL" id="RBP97789.1"/>
    </source>
</evidence>
<reference evidence="1 2" key="1">
    <citation type="submission" date="2017-10" db="EMBL/GenBank/DDBJ databases">
        <title>Bifidobacterium xylocopum sp. nov. and Bifidobacterium aemilianum sp. nov., from the carpenter bee (Xylocopa violacea) digestive tract.</title>
        <authorList>
            <person name="Alberoni D."/>
            <person name="Baffoni L."/>
            <person name="Di Gioia D."/>
            <person name="Gaggia F."/>
            <person name="Biavati B."/>
        </authorList>
    </citation>
    <scope>NUCLEOTIDE SEQUENCE [LARGE SCALE GENOMIC DNA]</scope>
    <source>
        <strain evidence="1 2">XV10</strain>
    </source>
</reference>
<proteinExistence type="predicted"/>
<dbReference type="RefSeq" id="WP_236630827.1">
    <property type="nucleotide sequence ID" value="NZ_PDCG01000003.1"/>
</dbReference>
<keyword evidence="2" id="KW-1185">Reference proteome</keyword>
<protein>
    <submittedName>
        <fullName evidence="1">Uncharacterized protein</fullName>
    </submittedName>
</protein>
<dbReference type="InterPro" id="IPR001611">
    <property type="entry name" value="Leu-rich_rpt"/>
</dbReference>
<dbReference type="AlphaFoldDB" id="A0A366K7Z4"/>
<evidence type="ECO:0000313" key="2">
    <source>
        <dbReference type="Proteomes" id="UP000252530"/>
    </source>
</evidence>
<accession>A0A366K7Z4</accession>
<gene>
    <name evidence="1" type="ORF">CRD60_04120</name>
</gene>